<reference evidence="2 3" key="1">
    <citation type="submission" date="2015-04" db="EMBL/GenBank/DDBJ databases">
        <title>Locating and activating molecular 'time bombs': can Mycolata prophages be selectively induced en masse to biologically control activated sludge foaming?</title>
        <authorList>
            <person name="Dyson Z.A."/>
            <person name="Brown T.L."/>
            <person name="Farrar B."/>
            <person name="Doyle S."/>
            <person name="Tucci J."/>
            <person name="Seviour R.J."/>
            <person name="Petrovski S."/>
        </authorList>
    </citation>
    <scope>NUCLEOTIDE SEQUENCE [LARGE SCALE GENOMIC DNA]</scope>
</reference>
<protein>
    <submittedName>
        <fullName evidence="2">Uncharacterized protein</fullName>
    </submittedName>
</protein>
<evidence type="ECO:0000256" key="1">
    <source>
        <dbReference type="SAM" id="MobiDB-lite"/>
    </source>
</evidence>
<sequence length="122" mass="13269">MTTEDLTPEEVARNERVDRLAAALFLAFGATGGTSSVPILRPVAEVLDAFGVVQTEPDSDEVQSRLASVPGWAKERIREEAQPVPVEPNHHGVQETRRVRVAPKRPKRIPKDARGVITTPGA</sequence>
<dbReference type="KEGG" id="vg:30309336"/>
<gene>
    <name evidence="2" type="ORF">GAL1_21</name>
</gene>
<evidence type="ECO:0000313" key="2">
    <source>
        <dbReference type="EMBL" id="AKJ72036.1"/>
    </source>
</evidence>
<feature type="region of interest" description="Disordered" evidence="1">
    <location>
        <begin position="79"/>
        <end position="122"/>
    </location>
</feature>
<dbReference type="Proteomes" id="UP000201404">
    <property type="component" value="Genome"/>
</dbReference>
<keyword evidence="3" id="KW-1185">Reference proteome</keyword>
<feature type="compositionally biased region" description="Basic residues" evidence="1">
    <location>
        <begin position="99"/>
        <end position="108"/>
    </location>
</feature>
<accession>A0A162E120</accession>
<dbReference type="RefSeq" id="YP_009324413.1">
    <property type="nucleotide sequence ID" value="NC_031936.1"/>
</dbReference>
<organism evidence="2 3">
    <name type="scientific">Gordonia phage GAL1</name>
    <dbReference type="NCBI Taxonomy" id="1647469"/>
    <lineage>
        <taxon>Viruses</taxon>
        <taxon>Duplodnaviria</taxon>
        <taxon>Heunggongvirae</taxon>
        <taxon>Uroviricota</taxon>
        <taxon>Caudoviricetes</taxon>
        <taxon>Galunavirus</taxon>
        <taxon>Galunavirus GAL1</taxon>
    </lineage>
</organism>
<proteinExistence type="predicted"/>
<feature type="compositionally biased region" description="Basic and acidic residues" evidence="1">
    <location>
        <begin position="88"/>
        <end position="98"/>
    </location>
</feature>
<name>A0A162E120_9CAUD</name>
<dbReference type="EMBL" id="KR053194">
    <property type="protein sequence ID" value="AKJ72036.1"/>
    <property type="molecule type" value="Genomic_DNA"/>
</dbReference>
<dbReference type="GeneID" id="30309336"/>
<evidence type="ECO:0000313" key="3">
    <source>
        <dbReference type="Proteomes" id="UP000201404"/>
    </source>
</evidence>